<dbReference type="AlphaFoldDB" id="A0A9D4N814"/>
<dbReference type="PROSITE" id="PS50157">
    <property type="entry name" value="ZINC_FINGER_C2H2_2"/>
    <property type="match status" value="1"/>
</dbReference>
<keyword evidence="2" id="KW-0812">Transmembrane</keyword>
<evidence type="ECO:0000259" key="4">
    <source>
        <dbReference type="PROSITE" id="PS50157"/>
    </source>
</evidence>
<evidence type="ECO:0000256" key="1">
    <source>
        <dbReference type="PROSITE-ProRule" id="PRU00042"/>
    </source>
</evidence>
<dbReference type="PANTHER" id="PTHR21385:SF0">
    <property type="entry name" value="RE51073P"/>
    <property type="match status" value="1"/>
</dbReference>
<keyword evidence="3" id="KW-0732">Signal</keyword>
<keyword evidence="1" id="KW-0863">Zinc-finger</keyword>
<keyword evidence="1" id="KW-0479">Metal-binding</keyword>
<dbReference type="GO" id="GO:0008270">
    <property type="term" value="F:zinc ion binding"/>
    <property type="evidence" value="ECO:0007669"/>
    <property type="project" value="UniProtKB-KW"/>
</dbReference>
<sequence>MQYDILLVTQIFVLVLPAVCSECERSKCRTVRDVIQKELLPHYRSLGVPVPNKCPFLKERDRYLANEEHKERESSSKWVCGYCGKAFIGEVYLDNHFNKRHPETVYQGDNSVCLADQCEVFRCDVLTGVAKPTFWDVSLCMEEDMQDLTDDCLELMDLCIPETLQWNASRALKGLLAKSVCSFLTCKKYFEAPENIKSEDDGPLSISYVVLTIFLAIIFILYYCVAVNYFWFDTFSDLHDDERRPLVNPQGYESLFKDETVDLKVRVMTRNPKKSPVSSDVAEDEDIFNIHGGLESSLMFAEDS</sequence>
<reference evidence="5" key="1">
    <citation type="journal article" date="2019" name="bioRxiv">
        <title>The Genome of the Zebra Mussel, Dreissena polymorpha: A Resource for Invasive Species Research.</title>
        <authorList>
            <person name="McCartney M.A."/>
            <person name="Auch B."/>
            <person name="Kono T."/>
            <person name="Mallez S."/>
            <person name="Zhang Y."/>
            <person name="Obille A."/>
            <person name="Becker A."/>
            <person name="Abrahante J.E."/>
            <person name="Garbe J."/>
            <person name="Badalamenti J.P."/>
            <person name="Herman A."/>
            <person name="Mangelson H."/>
            <person name="Liachko I."/>
            <person name="Sullivan S."/>
            <person name="Sone E.D."/>
            <person name="Koren S."/>
            <person name="Silverstein K.A.T."/>
            <person name="Beckman K.B."/>
            <person name="Gohl D.M."/>
        </authorList>
    </citation>
    <scope>NUCLEOTIDE SEQUENCE</scope>
    <source>
        <strain evidence="5">Duluth1</strain>
        <tissue evidence="5">Whole animal</tissue>
    </source>
</reference>
<reference evidence="5" key="2">
    <citation type="submission" date="2020-11" db="EMBL/GenBank/DDBJ databases">
        <authorList>
            <person name="McCartney M.A."/>
            <person name="Auch B."/>
            <person name="Kono T."/>
            <person name="Mallez S."/>
            <person name="Becker A."/>
            <person name="Gohl D.M."/>
            <person name="Silverstein K.A.T."/>
            <person name="Koren S."/>
            <person name="Bechman K.B."/>
            <person name="Herman A."/>
            <person name="Abrahante J.E."/>
            <person name="Garbe J."/>
        </authorList>
    </citation>
    <scope>NUCLEOTIDE SEQUENCE</scope>
    <source>
        <strain evidence="5">Duluth1</strain>
        <tissue evidence="5">Whole animal</tissue>
    </source>
</reference>
<feature type="chain" id="PRO_5039019467" description="C2H2-type domain-containing protein" evidence="3">
    <location>
        <begin position="22"/>
        <end position="304"/>
    </location>
</feature>
<dbReference type="Proteomes" id="UP000828390">
    <property type="component" value="Unassembled WGS sequence"/>
</dbReference>
<dbReference type="PANTHER" id="PTHR21385">
    <property type="entry name" value="ZINC FINGER PROTEIN-RELATED"/>
    <property type="match status" value="1"/>
</dbReference>
<keyword evidence="6" id="KW-1185">Reference proteome</keyword>
<feature type="signal peptide" evidence="3">
    <location>
        <begin position="1"/>
        <end position="21"/>
    </location>
</feature>
<keyword evidence="2" id="KW-1133">Transmembrane helix</keyword>
<dbReference type="PROSITE" id="PS00028">
    <property type="entry name" value="ZINC_FINGER_C2H2_1"/>
    <property type="match status" value="1"/>
</dbReference>
<feature type="domain" description="C2H2-type" evidence="4">
    <location>
        <begin position="78"/>
        <end position="101"/>
    </location>
</feature>
<dbReference type="EMBL" id="JAIWYP010000001">
    <property type="protein sequence ID" value="KAH3888417.1"/>
    <property type="molecule type" value="Genomic_DNA"/>
</dbReference>
<proteinExistence type="predicted"/>
<evidence type="ECO:0000256" key="3">
    <source>
        <dbReference type="SAM" id="SignalP"/>
    </source>
</evidence>
<accession>A0A9D4N814</accession>
<feature type="transmembrane region" description="Helical" evidence="2">
    <location>
        <begin position="206"/>
        <end position="231"/>
    </location>
</feature>
<name>A0A9D4N814_DREPO</name>
<organism evidence="5 6">
    <name type="scientific">Dreissena polymorpha</name>
    <name type="common">Zebra mussel</name>
    <name type="synonym">Mytilus polymorpha</name>
    <dbReference type="NCBI Taxonomy" id="45954"/>
    <lineage>
        <taxon>Eukaryota</taxon>
        <taxon>Metazoa</taxon>
        <taxon>Spiralia</taxon>
        <taxon>Lophotrochozoa</taxon>
        <taxon>Mollusca</taxon>
        <taxon>Bivalvia</taxon>
        <taxon>Autobranchia</taxon>
        <taxon>Heteroconchia</taxon>
        <taxon>Euheterodonta</taxon>
        <taxon>Imparidentia</taxon>
        <taxon>Neoheterodontei</taxon>
        <taxon>Myida</taxon>
        <taxon>Dreissenoidea</taxon>
        <taxon>Dreissenidae</taxon>
        <taxon>Dreissena</taxon>
    </lineage>
</organism>
<evidence type="ECO:0000313" key="5">
    <source>
        <dbReference type="EMBL" id="KAH3888417.1"/>
    </source>
</evidence>
<keyword evidence="2" id="KW-0472">Membrane</keyword>
<keyword evidence="1" id="KW-0862">Zinc</keyword>
<evidence type="ECO:0000256" key="2">
    <source>
        <dbReference type="SAM" id="Phobius"/>
    </source>
</evidence>
<gene>
    <name evidence="5" type="ORF">DPMN_012452</name>
</gene>
<protein>
    <recommendedName>
        <fullName evidence="4">C2H2-type domain-containing protein</fullName>
    </recommendedName>
</protein>
<dbReference type="InterPro" id="IPR013087">
    <property type="entry name" value="Znf_C2H2_type"/>
</dbReference>
<comment type="caution">
    <text evidence="5">The sequence shown here is derived from an EMBL/GenBank/DDBJ whole genome shotgun (WGS) entry which is preliminary data.</text>
</comment>
<evidence type="ECO:0000313" key="6">
    <source>
        <dbReference type="Proteomes" id="UP000828390"/>
    </source>
</evidence>